<sequence length="102" mass="11866">MARNLKGRQSNVCSGSVEVLRKWRVMAAEDSKIKRDSCKWITLASSELDVTLVWLDTSVEQSLWQERLRVMKEHCSRLNYANCQTDPRVLSHSVAKRLIEWC</sequence>
<comment type="caution">
    <text evidence="1">The sequence shown here is derived from an EMBL/GenBank/DDBJ whole genome shotgun (WGS) entry which is preliminary data.</text>
</comment>
<dbReference type="Proteomes" id="UP000324222">
    <property type="component" value="Unassembled WGS sequence"/>
</dbReference>
<keyword evidence="2" id="KW-1185">Reference proteome</keyword>
<name>A0A5B7FCQ7_PORTR</name>
<protein>
    <submittedName>
        <fullName evidence="1">Uncharacterized protein</fullName>
    </submittedName>
</protein>
<dbReference type="EMBL" id="VSRR010005682">
    <property type="protein sequence ID" value="MPC43086.1"/>
    <property type="molecule type" value="Genomic_DNA"/>
</dbReference>
<reference evidence="1 2" key="1">
    <citation type="submission" date="2019-05" db="EMBL/GenBank/DDBJ databases">
        <title>Another draft genome of Portunus trituberculatus and its Hox gene families provides insights of decapod evolution.</title>
        <authorList>
            <person name="Jeong J.-H."/>
            <person name="Song I."/>
            <person name="Kim S."/>
            <person name="Choi T."/>
            <person name="Kim D."/>
            <person name="Ryu S."/>
            <person name="Kim W."/>
        </authorList>
    </citation>
    <scope>NUCLEOTIDE SEQUENCE [LARGE SCALE GENOMIC DNA]</scope>
    <source>
        <tissue evidence="1">Muscle</tissue>
    </source>
</reference>
<evidence type="ECO:0000313" key="1">
    <source>
        <dbReference type="EMBL" id="MPC43086.1"/>
    </source>
</evidence>
<accession>A0A5B7FCQ7</accession>
<organism evidence="1 2">
    <name type="scientific">Portunus trituberculatus</name>
    <name type="common">Swimming crab</name>
    <name type="synonym">Neptunus trituberculatus</name>
    <dbReference type="NCBI Taxonomy" id="210409"/>
    <lineage>
        <taxon>Eukaryota</taxon>
        <taxon>Metazoa</taxon>
        <taxon>Ecdysozoa</taxon>
        <taxon>Arthropoda</taxon>
        <taxon>Crustacea</taxon>
        <taxon>Multicrustacea</taxon>
        <taxon>Malacostraca</taxon>
        <taxon>Eumalacostraca</taxon>
        <taxon>Eucarida</taxon>
        <taxon>Decapoda</taxon>
        <taxon>Pleocyemata</taxon>
        <taxon>Brachyura</taxon>
        <taxon>Eubrachyura</taxon>
        <taxon>Portunoidea</taxon>
        <taxon>Portunidae</taxon>
        <taxon>Portuninae</taxon>
        <taxon>Portunus</taxon>
    </lineage>
</organism>
<dbReference type="AlphaFoldDB" id="A0A5B7FCQ7"/>
<evidence type="ECO:0000313" key="2">
    <source>
        <dbReference type="Proteomes" id="UP000324222"/>
    </source>
</evidence>
<proteinExistence type="predicted"/>
<gene>
    <name evidence="1" type="ORF">E2C01_036723</name>
</gene>